<sequence length="208" mass="22233">MAESPSKPRRRGRPRKDLRGDTRAQIADAAAAEFSEKGYEAASVRSIARRAGVDSALVHHYFDTKAALFADVVKLPVRPDRIVKRALDAPLERLGESLVNTVLTAWEDSKVKPIGITVLRSAVSGSAAGGLIRQFLVRELMSAIATKLEESGIPEPEATVRAELVLTQIAGVLIMRHVVGADPLASLPVDVVIARVAPAVQLHLDGPA</sequence>
<dbReference type="Pfam" id="PF17920">
    <property type="entry name" value="TetR_C_16"/>
    <property type="match status" value="1"/>
</dbReference>
<dbReference type="SUPFAM" id="SSF46689">
    <property type="entry name" value="Homeodomain-like"/>
    <property type="match status" value="1"/>
</dbReference>
<dbReference type="InterPro" id="IPR036271">
    <property type="entry name" value="Tet_transcr_reg_TetR-rel_C_sf"/>
</dbReference>
<keyword evidence="1 2" id="KW-0238">DNA-binding</keyword>
<evidence type="ECO:0000256" key="3">
    <source>
        <dbReference type="SAM" id="MobiDB-lite"/>
    </source>
</evidence>
<name>A0ABX6YJ40_9MICO</name>
<gene>
    <name evidence="5" type="ORF">HCR76_01285</name>
</gene>
<dbReference type="RefSeq" id="WP_166985580.1">
    <property type="nucleotide sequence ID" value="NZ_CP061169.1"/>
</dbReference>
<accession>A0ABX6YJ40</accession>
<dbReference type="InterPro" id="IPR050109">
    <property type="entry name" value="HTH-type_TetR-like_transc_reg"/>
</dbReference>
<evidence type="ECO:0000256" key="1">
    <source>
        <dbReference type="ARBA" id="ARBA00023125"/>
    </source>
</evidence>
<dbReference type="Gene3D" id="1.10.357.10">
    <property type="entry name" value="Tetracycline Repressor, domain 2"/>
    <property type="match status" value="1"/>
</dbReference>
<dbReference type="InterPro" id="IPR001647">
    <property type="entry name" value="HTH_TetR"/>
</dbReference>
<dbReference type="Pfam" id="PF00440">
    <property type="entry name" value="TetR_N"/>
    <property type="match status" value="1"/>
</dbReference>
<dbReference type="Proteomes" id="UP000662814">
    <property type="component" value="Chromosome"/>
</dbReference>
<evidence type="ECO:0000313" key="6">
    <source>
        <dbReference type="Proteomes" id="UP000662814"/>
    </source>
</evidence>
<dbReference type="Gene3D" id="1.10.10.60">
    <property type="entry name" value="Homeodomain-like"/>
    <property type="match status" value="1"/>
</dbReference>
<dbReference type="PANTHER" id="PTHR30055:SF235">
    <property type="entry name" value="TRANSCRIPTIONAL REGULATORY PROTEIN"/>
    <property type="match status" value="1"/>
</dbReference>
<feature type="region of interest" description="Disordered" evidence="3">
    <location>
        <begin position="1"/>
        <end position="22"/>
    </location>
</feature>
<dbReference type="PANTHER" id="PTHR30055">
    <property type="entry name" value="HTH-TYPE TRANSCRIPTIONAL REGULATOR RUTR"/>
    <property type="match status" value="1"/>
</dbReference>
<evidence type="ECO:0000313" key="5">
    <source>
        <dbReference type="EMBL" id="QPZ38772.1"/>
    </source>
</evidence>
<dbReference type="PROSITE" id="PS50977">
    <property type="entry name" value="HTH_TETR_2"/>
    <property type="match status" value="1"/>
</dbReference>
<dbReference type="EMBL" id="CP061169">
    <property type="protein sequence ID" value="QPZ38772.1"/>
    <property type="molecule type" value="Genomic_DNA"/>
</dbReference>
<dbReference type="SUPFAM" id="SSF48498">
    <property type="entry name" value="Tetracyclin repressor-like, C-terminal domain"/>
    <property type="match status" value="1"/>
</dbReference>
<organism evidence="5 6">
    <name type="scientific">Paramicrobacterium chengjingii</name>
    <dbReference type="NCBI Taxonomy" id="2769067"/>
    <lineage>
        <taxon>Bacteria</taxon>
        <taxon>Bacillati</taxon>
        <taxon>Actinomycetota</taxon>
        <taxon>Actinomycetes</taxon>
        <taxon>Micrococcales</taxon>
        <taxon>Microbacteriaceae</taxon>
        <taxon>Paramicrobacterium</taxon>
    </lineage>
</organism>
<dbReference type="PRINTS" id="PR00455">
    <property type="entry name" value="HTHTETR"/>
</dbReference>
<dbReference type="InterPro" id="IPR009057">
    <property type="entry name" value="Homeodomain-like_sf"/>
</dbReference>
<proteinExistence type="predicted"/>
<evidence type="ECO:0000259" key="4">
    <source>
        <dbReference type="PROSITE" id="PS50977"/>
    </source>
</evidence>
<feature type="domain" description="HTH tetR-type" evidence="4">
    <location>
        <begin position="20"/>
        <end position="80"/>
    </location>
</feature>
<keyword evidence="6" id="KW-1185">Reference proteome</keyword>
<evidence type="ECO:0000256" key="2">
    <source>
        <dbReference type="PROSITE-ProRule" id="PRU00335"/>
    </source>
</evidence>
<feature type="DNA-binding region" description="H-T-H motif" evidence="2">
    <location>
        <begin position="43"/>
        <end position="62"/>
    </location>
</feature>
<protein>
    <submittedName>
        <fullName evidence="5">TetR family transcriptional regulator</fullName>
    </submittedName>
</protein>
<dbReference type="InterPro" id="IPR041678">
    <property type="entry name" value="TetR_C_16"/>
</dbReference>
<reference evidence="5 6" key="1">
    <citation type="submission" date="2020-12" db="EMBL/GenBank/DDBJ databases">
        <title>Microbacterium sp. HY060.</title>
        <authorList>
            <person name="Zhou J."/>
        </authorList>
    </citation>
    <scope>NUCLEOTIDE SEQUENCE [LARGE SCALE GENOMIC DNA]</scope>
    <source>
        <strain evidence="5 6">HY60</strain>
    </source>
</reference>